<gene>
    <name evidence="1" type="ORF">ABEG18_04880</name>
</gene>
<organism evidence="1">
    <name type="scientific">Alsobacter sp. KACC 23698</name>
    <dbReference type="NCBI Taxonomy" id="3149229"/>
    <lineage>
        <taxon>Bacteria</taxon>
        <taxon>Pseudomonadati</taxon>
        <taxon>Pseudomonadota</taxon>
        <taxon>Alphaproteobacteria</taxon>
        <taxon>Hyphomicrobiales</taxon>
        <taxon>Alsobacteraceae</taxon>
        <taxon>Alsobacter</taxon>
    </lineage>
</organism>
<proteinExistence type="predicted"/>
<dbReference type="EMBL" id="CP157484">
    <property type="protein sequence ID" value="XBO40118.1"/>
    <property type="molecule type" value="Genomic_DNA"/>
</dbReference>
<dbReference type="RefSeq" id="WP_406856973.1">
    <property type="nucleotide sequence ID" value="NZ_CP157484.1"/>
</dbReference>
<evidence type="ECO:0008006" key="2">
    <source>
        <dbReference type="Google" id="ProtNLM"/>
    </source>
</evidence>
<reference evidence="1" key="1">
    <citation type="submission" date="2024-05" db="EMBL/GenBank/DDBJ databases">
        <authorList>
            <person name="Kim S."/>
            <person name="Heo J."/>
            <person name="Choi H."/>
            <person name="Choi Y."/>
            <person name="Kwon S.-W."/>
            <person name="Kim Y."/>
        </authorList>
    </citation>
    <scope>NUCLEOTIDE SEQUENCE</scope>
    <source>
        <strain evidence="1">KACC 23698</strain>
    </source>
</reference>
<name>A0AAU7JIJ5_9HYPH</name>
<evidence type="ECO:0000313" key="1">
    <source>
        <dbReference type="EMBL" id="XBO40118.1"/>
    </source>
</evidence>
<protein>
    <recommendedName>
        <fullName evidence="2">DUF4189 domain-containing protein</fullName>
    </recommendedName>
</protein>
<accession>A0AAU7JIJ5</accession>
<dbReference type="AlphaFoldDB" id="A0AAU7JIJ5"/>
<sequence>MSLRGPLSVAVLAAGLAASGLIGVSSTKPAAAQGERSFLIPANDGYGVADCLATGAACGSIVANAWCEAHGLGKAAQFGPVDPADMTASVQTTSQTSAAKAYSVTCAE</sequence>